<dbReference type="Proteomes" id="UP000326287">
    <property type="component" value="Chromosome"/>
</dbReference>
<evidence type="ECO:0000256" key="1">
    <source>
        <dbReference type="SAM" id="MobiDB-lite"/>
    </source>
</evidence>
<organism evidence="2 3">
    <name type="scientific">Halioglobus maricola</name>
    <dbReference type="NCBI Taxonomy" id="2601894"/>
    <lineage>
        <taxon>Bacteria</taxon>
        <taxon>Pseudomonadati</taxon>
        <taxon>Pseudomonadota</taxon>
        <taxon>Gammaproteobacteria</taxon>
        <taxon>Cellvibrionales</taxon>
        <taxon>Halieaceae</taxon>
        <taxon>Halioglobus</taxon>
    </lineage>
</organism>
<sequence>MRRHQSGVALALVVWFIAGMSLLVAGIVSHARVDAGMTQLHLARAKTIAAGDGAIALAMLERLNEGSSAASQSAASQSAHMLGSIGVRVQLMPANGLVDLNTAPKEILMGLFVLGGAVDVGQAQIVADNVVQWRQPKTGARMGRGSSINRFYAPEDVLRVDGMTRSLLDSIRDYVVVGPWASGGIDWNASPEAVMGLLEQVNPERANTVRQRRDAQSRTSGLKRGQSSGRNRGPTAFRADALVEYGGRTWLRRRWVSVVSGANSSLPWRVVRTEAPRVVAQGMRESE</sequence>
<feature type="compositionally biased region" description="Polar residues" evidence="1">
    <location>
        <begin position="217"/>
        <end position="230"/>
    </location>
</feature>
<proteinExistence type="predicted"/>
<dbReference type="OrthoDB" id="5740498at2"/>
<name>A0A5P9NMG9_9GAMM</name>
<dbReference type="InterPro" id="IPR010994">
    <property type="entry name" value="RuvA_2-like"/>
</dbReference>
<gene>
    <name evidence="2" type="ORF">EY643_14170</name>
</gene>
<dbReference type="EMBL" id="CP036422">
    <property type="protein sequence ID" value="QFU76706.1"/>
    <property type="molecule type" value="Genomic_DNA"/>
</dbReference>
<evidence type="ECO:0000313" key="3">
    <source>
        <dbReference type="Proteomes" id="UP000326287"/>
    </source>
</evidence>
<dbReference type="KEGG" id="halc:EY643_14170"/>
<dbReference type="AlphaFoldDB" id="A0A5P9NMG9"/>
<protein>
    <submittedName>
        <fullName evidence="2">General secretion pathway protein GspK</fullName>
    </submittedName>
</protein>
<reference evidence="2 3" key="1">
    <citation type="submission" date="2019-02" db="EMBL/GenBank/DDBJ databases">
        <authorList>
            <person name="Li S.-H."/>
        </authorList>
    </citation>
    <scope>NUCLEOTIDE SEQUENCE [LARGE SCALE GENOMIC DNA]</scope>
    <source>
        <strain evidence="2 3">IMCC14385</strain>
    </source>
</reference>
<evidence type="ECO:0000313" key="2">
    <source>
        <dbReference type="EMBL" id="QFU76706.1"/>
    </source>
</evidence>
<dbReference type="RefSeq" id="WP_153239848.1">
    <property type="nucleotide sequence ID" value="NZ_CP036422.1"/>
</dbReference>
<accession>A0A5P9NMG9</accession>
<dbReference type="SUPFAM" id="SSF47781">
    <property type="entry name" value="RuvA domain 2-like"/>
    <property type="match status" value="1"/>
</dbReference>
<keyword evidence="3" id="KW-1185">Reference proteome</keyword>
<feature type="region of interest" description="Disordered" evidence="1">
    <location>
        <begin position="205"/>
        <end position="235"/>
    </location>
</feature>